<evidence type="ECO:0000313" key="9">
    <source>
        <dbReference type="Proteomes" id="UP000184292"/>
    </source>
</evidence>
<evidence type="ECO:0000256" key="3">
    <source>
        <dbReference type="ARBA" id="ARBA00022475"/>
    </source>
</evidence>
<evidence type="ECO:0000256" key="5">
    <source>
        <dbReference type="ARBA" id="ARBA00022989"/>
    </source>
</evidence>
<evidence type="ECO:0000256" key="4">
    <source>
        <dbReference type="ARBA" id="ARBA00022692"/>
    </source>
</evidence>
<feature type="transmembrane region" description="Helical" evidence="7">
    <location>
        <begin position="211"/>
        <end position="232"/>
    </location>
</feature>
<gene>
    <name evidence="8" type="ORF">SAMN05444417_2711</name>
</gene>
<dbReference type="PRINTS" id="PR00953">
    <property type="entry name" value="TYPE3IMRPROT"/>
</dbReference>
<dbReference type="STRING" id="1447782.SAMN05444417_2711"/>
<evidence type="ECO:0000313" key="8">
    <source>
        <dbReference type="EMBL" id="SHJ05540.1"/>
    </source>
</evidence>
<dbReference type="PANTHER" id="PTHR30065">
    <property type="entry name" value="FLAGELLAR BIOSYNTHETIC PROTEIN FLIR"/>
    <property type="match status" value="1"/>
</dbReference>
<proteinExistence type="inferred from homology"/>
<dbReference type="Proteomes" id="UP000184292">
    <property type="component" value="Unassembled WGS sequence"/>
</dbReference>
<dbReference type="PANTHER" id="PTHR30065:SF8">
    <property type="entry name" value="FLAGELLAR BIOSYNTHETIC PROTEIN FLIR"/>
    <property type="match status" value="1"/>
</dbReference>
<feature type="transmembrane region" description="Helical" evidence="7">
    <location>
        <begin position="79"/>
        <end position="104"/>
    </location>
</feature>
<evidence type="ECO:0000256" key="7">
    <source>
        <dbReference type="SAM" id="Phobius"/>
    </source>
</evidence>
<comment type="subcellular location">
    <subcellularLocation>
        <location evidence="1">Cell membrane</location>
        <topology evidence="1">Multi-pass membrane protein</topology>
    </subcellularLocation>
</comment>
<keyword evidence="8" id="KW-0966">Cell projection</keyword>
<dbReference type="Pfam" id="PF01311">
    <property type="entry name" value="Bac_export_1"/>
    <property type="match status" value="1"/>
</dbReference>
<keyword evidence="8" id="KW-0282">Flagellum</keyword>
<keyword evidence="4 7" id="KW-0812">Transmembrane</keyword>
<feature type="transmembrane region" description="Helical" evidence="7">
    <location>
        <begin position="42"/>
        <end position="59"/>
    </location>
</feature>
<feature type="transmembrane region" description="Helical" evidence="7">
    <location>
        <begin position="12"/>
        <end position="30"/>
    </location>
</feature>
<keyword evidence="9" id="KW-1185">Reference proteome</keyword>
<name>A0A1M6G6K3_9RHOB</name>
<sequence length="256" mass="25985">MTELAAADLAALLWPAFLLFLRIGAAAFLMPAIGERSVPVRVRLGAAAAFTMLLLPVLAEELPPLPGFPGALAAGGAEVLTGLLFGLMLRLFVMGLQVAGTIAAQATSISQIFGGGPSVEPQPALGNVLMVGGLALAAILDLHLRLVAFLVETYRLVPPGSLPAPALVAEAGLAVVARIFALAFTLAAPFVIASVVYNLTLGIINRAMPQLMVAFVGAPAITAGALILLMVAGPHMLSVWVAALNGFLADPGGLGS</sequence>
<evidence type="ECO:0000256" key="6">
    <source>
        <dbReference type="ARBA" id="ARBA00023136"/>
    </source>
</evidence>
<dbReference type="OrthoDB" id="9779817at2"/>
<reference evidence="8 9" key="1">
    <citation type="submission" date="2016-11" db="EMBL/GenBank/DDBJ databases">
        <authorList>
            <person name="Jaros S."/>
            <person name="Januszkiewicz K."/>
            <person name="Wedrychowicz H."/>
        </authorList>
    </citation>
    <scope>NUCLEOTIDE SEQUENCE [LARGE SCALE GENOMIC DNA]</scope>
    <source>
        <strain evidence="8 9">DSM 100565</strain>
    </source>
</reference>
<keyword evidence="3" id="KW-1003">Cell membrane</keyword>
<dbReference type="RefSeq" id="WP_073331575.1">
    <property type="nucleotide sequence ID" value="NZ_FQYO01000004.1"/>
</dbReference>
<keyword evidence="5 7" id="KW-1133">Transmembrane helix</keyword>
<evidence type="ECO:0000256" key="2">
    <source>
        <dbReference type="ARBA" id="ARBA00009772"/>
    </source>
</evidence>
<comment type="similarity">
    <text evidence="2">Belongs to the FliR/MopE/SpaR family.</text>
</comment>
<feature type="transmembrane region" description="Helical" evidence="7">
    <location>
        <begin position="125"/>
        <end position="151"/>
    </location>
</feature>
<dbReference type="GO" id="GO:0005886">
    <property type="term" value="C:plasma membrane"/>
    <property type="evidence" value="ECO:0007669"/>
    <property type="project" value="UniProtKB-SubCell"/>
</dbReference>
<dbReference type="GO" id="GO:0006605">
    <property type="term" value="P:protein targeting"/>
    <property type="evidence" value="ECO:0007669"/>
    <property type="project" value="InterPro"/>
</dbReference>
<dbReference type="EMBL" id="FQYO01000004">
    <property type="protein sequence ID" value="SHJ05540.1"/>
    <property type="molecule type" value="Genomic_DNA"/>
</dbReference>
<dbReference type="InterPro" id="IPR002010">
    <property type="entry name" value="T3SS_IM_R"/>
</dbReference>
<feature type="transmembrane region" description="Helical" evidence="7">
    <location>
        <begin position="171"/>
        <end position="199"/>
    </location>
</feature>
<dbReference type="AlphaFoldDB" id="A0A1M6G6K3"/>
<organism evidence="8 9">
    <name type="scientific">Wenxinia saemankumensis</name>
    <dbReference type="NCBI Taxonomy" id="1447782"/>
    <lineage>
        <taxon>Bacteria</taxon>
        <taxon>Pseudomonadati</taxon>
        <taxon>Pseudomonadota</taxon>
        <taxon>Alphaproteobacteria</taxon>
        <taxon>Rhodobacterales</taxon>
        <taxon>Roseobacteraceae</taxon>
        <taxon>Wenxinia</taxon>
    </lineage>
</organism>
<accession>A0A1M6G6K3</accession>
<keyword evidence="6 7" id="KW-0472">Membrane</keyword>
<evidence type="ECO:0000256" key="1">
    <source>
        <dbReference type="ARBA" id="ARBA00004651"/>
    </source>
</evidence>
<protein>
    <submittedName>
        <fullName evidence="8">Flagellar biosynthetic protein FliR</fullName>
    </submittedName>
</protein>
<keyword evidence="8" id="KW-0969">Cilium</keyword>